<evidence type="ECO:0000256" key="2">
    <source>
        <dbReference type="ARBA" id="ARBA00023242"/>
    </source>
</evidence>
<name>A0A1B6DCH4_9HEMI</name>
<reference evidence="4" key="1">
    <citation type="submission" date="2015-12" db="EMBL/GenBank/DDBJ databases">
        <title>De novo transcriptome assembly of four potential Pierce s Disease insect vectors from Arizona vineyards.</title>
        <authorList>
            <person name="Tassone E.E."/>
        </authorList>
    </citation>
    <scope>NUCLEOTIDE SEQUENCE</scope>
</reference>
<dbReference type="InterPro" id="IPR036279">
    <property type="entry name" value="5-3_exonuclease_C_sf"/>
</dbReference>
<dbReference type="GO" id="GO:0005634">
    <property type="term" value="C:nucleus"/>
    <property type="evidence" value="ECO:0007669"/>
    <property type="project" value="UniProtKB-SubCell"/>
</dbReference>
<protein>
    <submittedName>
        <fullName evidence="4">Uncharacterized protein</fullName>
    </submittedName>
</protein>
<feature type="compositionally biased region" description="Basic and acidic residues" evidence="3">
    <location>
        <begin position="170"/>
        <end position="198"/>
    </location>
</feature>
<dbReference type="SUPFAM" id="SSF47807">
    <property type="entry name" value="5' to 3' exonuclease, C-terminal subdomain"/>
    <property type="match status" value="1"/>
</dbReference>
<feature type="compositionally biased region" description="Basic and acidic residues" evidence="3">
    <location>
        <begin position="211"/>
        <end position="220"/>
    </location>
</feature>
<organism evidence="4">
    <name type="scientific">Clastoptera arizonana</name>
    <name type="common">Arizona spittle bug</name>
    <dbReference type="NCBI Taxonomy" id="38151"/>
    <lineage>
        <taxon>Eukaryota</taxon>
        <taxon>Metazoa</taxon>
        <taxon>Ecdysozoa</taxon>
        <taxon>Arthropoda</taxon>
        <taxon>Hexapoda</taxon>
        <taxon>Insecta</taxon>
        <taxon>Pterygota</taxon>
        <taxon>Neoptera</taxon>
        <taxon>Paraneoptera</taxon>
        <taxon>Hemiptera</taxon>
        <taxon>Auchenorrhyncha</taxon>
        <taxon>Cercopoidea</taxon>
        <taxon>Clastopteridae</taxon>
        <taxon>Clastoptera</taxon>
    </lineage>
</organism>
<proteinExistence type="predicted"/>
<feature type="compositionally biased region" description="Polar residues" evidence="3">
    <location>
        <begin position="141"/>
        <end position="151"/>
    </location>
</feature>
<dbReference type="AlphaFoldDB" id="A0A1B6DCH4"/>
<evidence type="ECO:0000256" key="1">
    <source>
        <dbReference type="ARBA" id="ARBA00004123"/>
    </source>
</evidence>
<evidence type="ECO:0000256" key="3">
    <source>
        <dbReference type="SAM" id="MobiDB-lite"/>
    </source>
</evidence>
<accession>A0A1B6DCH4</accession>
<comment type="subcellular location">
    <subcellularLocation>
        <location evidence="1">Nucleus</location>
    </subcellularLocation>
</comment>
<dbReference type="GO" id="GO:0003697">
    <property type="term" value="F:single-stranded DNA binding"/>
    <property type="evidence" value="ECO:0007669"/>
    <property type="project" value="TreeGrafter"/>
</dbReference>
<keyword evidence="2" id="KW-0539">Nucleus</keyword>
<feature type="compositionally biased region" description="Basic residues" evidence="3">
    <location>
        <begin position="122"/>
        <end position="140"/>
    </location>
</feature>
<feature type="region of interest" description="Disordered" evidence="3">
    <location>
        <begin position="95"/>
        <end position="231"/>
    </location>
</feature>
<dbReference type="EMBL" id="GEDC01013901">
    <property type="protein sequence ID" value="JAS23397.1"/>
    <property type="molecule type" value="Transcribed_RNA"/>
</dbReference>
<sequence length="231" mass="26288">TLGKKLKGVQLLPGFPSTDVAKAYLFPAVDESMEPFSWGTPDLDALRDFAGRKFGWNQSKSDVILLPVMKKLAEKNNQRTLDSFFRSVPNIQAHRQQMSARVQRAVHRIGGGSDETETHVSQSRRTRGSTRSRPRVRNRGQSRSNLETQTRINRDQLETDPPSPPVDSMVYKDELIPQREQDRLDALKRKMKAIEVMKKSKRGRGGKKRFVRQEKPEAKLSESSSDDEVVT</sequence>
<evidence type="ECO:0000313" key="4">
    <source>
        <dbReference type="EMBL" id="JAS23397.1"/>
    </source>
</evidence>
<feature type="compositionally biased region" description="Basic residues" evidence="3">
    <location>
        <begin position="199"/>
        <end position="210"/>
    </location>
</feature>
<dbReference type="PANTHER" id="PTHR16171:SF7">
    <property type="entry name" value="DNA REPAIR PROTEIN RAD2"/>
    <property type="match status" value="1"/>
</dbReference>
<gene>
    <name evidence="4" type="ORF">g.29012</name>
</gene>
<dbReference type="GO" id="GO:0004520">
    <property type="term" value="F:DNA endonuclease activity"/>
    <property type="evidence" value="ECO:0007669"/>
    <property type="project" value="TreeGrafter"/>
</dbReference>
<feature type="non-terminal residue" evidence="4">
    <location>
        <position position="1"/>
    </location>
</feature>
<dbReference type="PANTHER" id="PTHR16171">
    <property type="entry name" value="DNA REPAIR PROTEIN COMPLEMENTING XP-G CELLS-RELATED"/>
    <property type="match status" value="1"/>
</dbReference>